<keyword evidence="1" id="KW-1133">Transmembrane helix</keyword>
<protein>
    <submittedName>
        <fullName evidence="2">Uncharacterized protein</fullName>
    </submittedName>
</protein>
<accession>A0A2I1G6V5</accession>
<dbReference type="AlphaFoldDB" id="A0A2I1G6V5"/>
<keyword evidence="1" id="KW-0812">Transmembrane</keyword>
<dbReference type="Proteomes" id="UP000234323">
    <property type="component" value="Unassembled WGS sequence"/>
</dbReference>
<name>A0A2I1G6V5_9GLOM</name>
<proteinExistence type="predicted"/>
<keyword evidence="3" id="KW-1185">Reference proteome</keyword>
<sequence>MIDCCHLALVFGVINVLQFVFYFKYSLTLGENEAKLERELARFEGEQNKDRIEFHKEMARFEGEQHKDRIEFHKEMARIASEIKTAEMLFDLCKNVNVGNAGNSNEI</sequence>
<evidence type="ECO:0000313" key="2">
    <source>
        <dbReference type="EMBL" id="PKY42368.1"/>
    </source>
</evidence>
<evidence type="ECO:0000256" key="1">
    <source>
        <dbReference type="SAM" id="Phobius"/>
    </source>
</evidence>
<dbReference type="EMBL" id="LLXI01000194">
    <property type="protein sequence ID" value="PKY42368.1"/>
    <property type="molecule type" value="Genomic_DNA"/>
</dbReference>
<keyword evidence="1" id="KW-0472">Membrane</keyword>
<reference evidence="2 3" key="1">
    <citation type="submission" date="2015-10" db="EMBL/GenBank/DDBJ databases">
        <title>Genome analyses suggest a sexual origin of heterokaryosis in a supposedly ancient asexual fungus.</title>
        <authorList>
            <person name="Ropars J."/>
            <person name="Sedzielewska K."/>
            <person name="Noel J."/>
            <person name="Charron P."/>
            <person name="Farinelli L."/>
            <person name="Marton T."/>
            <person name="Kruger M."/>
            <person name="Pelin A."/>
            <person name="Brachmann A."/>
            <person name="Corradi N."/>
        </authorList>
    </citation>
    <scope>NUCLEOTIDE SEQUENCE [LARGE SCALE GENOMIC DNA]</scope>
    <source>
        <strain evidence="2 3">A4</strain>
    </source>
</reference>
<evidence type="ECO:0000313" key="3">
    <source>
        <dbReference type="Proteomes" id="UP000234323"/>
    </source>
</evidence>
<gene>
    <name evidence="2" type="ORF">RhiirA4_456156</name>
</gene>
<feature type="transmembrane region" description="Helical" evidence="1">
    <location>
        <begin position="6"/>
        <end position="25"/>
    </location>
</feature>
<comment type="caution">
    <text evidence="2">The sequence shown here is derived from an EMBL/GenBank/DDBJ whole genome shotgun (WGS) entry which is preliminary data.</text>
</comment>
<organism evidence="2 3">
    <name type="scientific">Rhizophagus irregularis</name>
    <dbReference type="NCBI Taxonomy" id="588596"/>
    <lineage>
        <taxon>Eukaryota</taxon>
        <taxon>Fungi</taxon>
        <taxon>Fungi incertae sedis</taxon>
        <taxon>Mucoromycota</taxon>
        <taxon>Glomeromycotina</taxon>
        <taxon>Glomeromycetes</taxon>
        <taxon>Glomerales</taxon>
        <taxon>Glomeraceae</taxon>
        <taxon>Rhizophagus</taxon>
    </lineage>
</organism>